<comment type="similarity">
    <text evidence="1">Belongs to the bacterial sugar transferase family.</text>
</comment>
<keyword evidence="2" id="KW-1133">Transmembrane helix</keyword>
<dbReference type="InterPro" id="IPR003362">
    <property type="entry name" value="Bact_transf"/>
</dbReference>
<evidence type="ECO:0000313" key="5">
    <source>
        <dbReference type="Proteomes" id="UP000242231"/>
    </source>
</evidence>
<keyword evidence="2" id="KW-0812">Transmembrane</keyword>
<feature type="transmembrane region" description="Helical" evidence="2">
    <location>
        <begin position="6"/>
        <end position="27"/>
    </location>
</feature>
<keyword evidence="5" id="KW-1185">Reference proteome</keyword>
<gene>
    <name evidence="4" type="ORF">UN63_14620</name>
</gene>
<dbReference type="GO" id="GO:0016780">
    <property type="term" value="F:phosphotransferase activity, for other substituted phosphate groups"/>
    <property type="evidence" value="ECO:0007669"/>
    <property type="project" value="TreeGrafter"/>
</dbReference>
<dbReference type="RefSeq" id="WP_104487902.1">
    <property type="nucleotide sequence ID" value="NZ_BMYB01000017.1"/>
</dbReference>
<dbReference type="OrthoDB" id="9808602at2"/>
<reference evidence="5" key="1">
    <citation type="submission" date="2016-11" db="EMBL/GenBank/DDBJ databases">
        <authorList>
            <person name="Sisinthy S."/>
            <person name="Ara S."/>
            <person name="Gundlapally S.R."/>
        </authorList>
    </citation>
    <scope>NUCLEOTIDE SEQUENCE [LARGE SCALE GENOMIC DNA]</scope>
    <source>
        <strain evidence="5">V1-41</strain>
    </source>
</reference>
<evidence type="ECO:0000259" key="3">
    <source>
        <dbReference type="Pfam" id="PF02397"/>
    </source>
</evidence>
<dbReference type="AlphaFoldDB" id="A0A2P5TIW6"/>
<keyword evidence="2" id="KW-0472">Membrane</keyword>
<proteinExistence type="inferred from homology"/>
<comment type="caution">
    <text evidence="4">The sequence shown here is derived from an EMBL/GenBank/DDBJ whole genome shotgun (WGS) entry which is preliminary data.</text>
</comment>
<feature type="domain" description="Bacterial sugar transferase" evidence="3">
    <location>
        <begin position="3"/>
        <end position="177"/>
    </location>
</feature>
<dbReference type="PANTHER" id="PTHR30576:SF8">
    <property type="entry name" value="UNDECAPRENYL-PHOSPHATE GALACTOSE PHOSPHOTRANSFERASE"/>
    <property type="match status" value="1"/>
</dbReference>
<keyword evidence="4" id="KW-0808">Transferase</keyword>
<evidence type="ECO:0000256" key="2">
    <source>
        <dbReference type="SAM" id="Phobius"/>
    </source>
</evidence>
<sequence>MLKRLFDIFASLCGLVMLSPIIIIVAWKVKENLGSPVLFRQVRPGKNGKPFEMVKFRSMSNAVDAGGNPLPDSERMTPFGRKLRATSLDELPELWNVLKGDMSLVGPRPLLMKYLPLYSVKQFRRHEIRPGITGWAQVNGRNSISWDDKFKLDVWYVDNQSLFFDIKILILTVKKILVRDGISAKGHVTADSFKGDERD</sequence>
<organism evidence="4 5">
    <name type="scientific">Oceanisphaera arctica</name>
    <dbReference type="NCBI Taxonomy" id="641510"/>
    <lineage>
        <taxon>Bacteria</taxon>
        <taxon>Pseudomonadati</taxon>
        <taxon>Pseudomonadota</taxon>
        <taxon>Gammaproteobacteria</taxon>
        <taxon>Aeromonadales</taxon>
        <taxon>Aeromonadaceae</taxon>
        <taxon>Oceanisphaera</taxon>
    </lineage>
</organism>
<evidence type="ECO:0000256" key="1">
    <source>
        <dbReference type="ARBA" id="ARBA00006464"/>
    </source>
</evidence>
<dbReference type="Proteomes" id="UP000242231">
    <property type="component" value="Unassembled WGS sequence"/>
</dbReference>
<name>A0A2P5TIW6_9GAMM</name>
<protein>
    <submittedName>
        <fullName evidence="4">Sugar transferase</fullName>
    </submittedName>
</protein>
<evidence type="ECO:0000313" key="4">
    <source>
        <dbReference type="EMBL" id="PPL14805.1"/>
    </source>
</evidence>
<dbReference type="EMBL" id="MPZM01000048">
    <property type="protein sequence ID" value="PPL14805.1"/>
    <property type="molecule type" value="Genomic_DNA"/>
</dbReference>
<accession>A0A2P5TIW6</accession>
<dbReference type="PANTHER" id="PTHR30576">
    <property type="entry name" value="COLANIC BIOSYNTHESIS UDP-GLUCOSE LIPID CARRIER TRANSFERASE"/>
    <property type="match status" value="1"/>
</dbReference>
<dbReference type="Pfam" id="PF02397">
    <property type="entry name" value="Bac_transf"/>
    <property type="match status" value="1"/>
</dbReference>